<gene>
    <name evidence="1" type="ORF">HOLleu_03843</name>
</gene>
<dbReference type="Gene3D" id="2.60.40.10">
    <property type="entry name" value="Immunoglobulins"/>
    <property type="match status" value="1"/>
</dbReference>
<dbReference type="Proteomes" id="UP001152320">
    <property type="component" value="Chromosome 1"/>
</dbReference>
<reference evidence="1" key="1">
    <citation type="submission" date="2021-10" db="EMBL/GenBank/DDBJ databases">
        <title>Tropical sea cucumber genome reveals ecological adaptation and Cuvierian tubules defense mechanism.</title>
        <authorList>
            <person name="Chen T."/>
        </authorList>
    </citation>
    <scope>NUCLEOTIDE SEQUENCE</scope>
    <source>
        <strain evidence="1">Nanhai2018</strain>
        <tissue evidence="1">Muscle</tissue>
    </source>
</reference>
<evidence type="ECO:0000313" key="1">
    <source>
        <dbReference type="EMBL" id="KAJ8050584.1"/>
    </source>
</evidence>
<dbReference type="OrthoDB" id="6353782at2759"/>
<sequence>MKLFANVETFCFKTFKKMHLLESVTTALLPLVLLLPLMQFRGTLAAVRCNSPQYLDFGKVGTITCLFHEDFYAVLWYTEADRISNIPTLRYRNEVKAGPGYESGEFDVHSNGSLIISNVSLDHNEMFTVAYIRFKEERYKSIHVSVIVVGKSNKFVLVVSSF</sequence>
<name>A0A9Q1CU21_HOLLE</name>
<accession>A0A9Q1CU21</accession>
<evidence type="ECO:0008006" key="3">
    <source>
        <dbReference type="Google" id="ProtNLM"/>
    </source>
</evidence>
<proteinExistence type="predicted"/>
<evidence type="ECO:0000313" key="2">
    <source>
        <dbReference type="Proteomes" id="UP001152320"/>
    </source>
</evidence>
<dbReference type="SUPFAM" id="SSF48726">
    <property type="entry name" value="Immunoglobulin"/>
    <property type="match status" value="1"/>
</dbReference>
<protein>
    <recommendedName>
        <fullName evidence="3">Immunoglobulin V-set domain-containing protein</fullName>
    </recommendedName>
</protein>
<dbReference type="AlphaFoldDB" id="A0A9Q1CU21"/>
<dbReference type="EMBL" id="JAIZAY010000001">
    <property type="protein sequence ID" value="KAJ8050584.1"/>
    <property type="molecule type" value="Genomic_DNA"/>
</dbReference>
<dbReference type="InterPro" id="IPR013783">
    <property type="entry name" value="Ig-like_fold"/>
</dbReference>
<organism evidence="1 2">
    <name type="scientific">Holothuria leucospilota</name>
    <name type="common">Black long sea cucumber</name>
    <name type="synonym">Mertensiothuria leucospilota</name>
    <dbReference type="NCBI Taxonomy" id="206669"/>
    <lineage>
        <taxon>Eukaryota</taxon>
        <taxon>Metazoa</taxon>
        <taxon>Echinodermata</taxon>
        <taxon>Eleutherozoa</taxon>
        <taxon>Echinozoa</taxon>
        <taxon>Holothuroidea</taxon>
        <taxon>Aspidochirotacea</taxon>
        <taxon>Aspidochirotida</taxon>
        <taxon>Holothuriidae</taxon>
        <taxon>Holothuria</taxon>
    </lineage>
</organism>
<keyword evidence="2" id="KW-1185">Reference proteome</keyword>
<comment type="caution">
    <text evidence="1">The sequence shown here is derived from an EMBL/GenBank/DDBJ whole genome shotgun (WGS) entry which is preliminary data.</text>
</comment>
<dbReference type="InterPro" id="IPR036179">
    <property type="entry name" value="Ig-like_dom_sf"/>
</dbReference>